<dbReference type="InterPro" id="IPR052519">
    <property type="entry name" value="Euk-type_GlcNAc_Kinase"/>
</dbReference>
<evidence type="ECO:0000259" key="1">
    <source>
        <dbReference type="Pfam" id="PF01869"/>
    </source>
</evidence>
<evidence type="ECO:0000313" key="3">
    <source>
        <dbReference type="Proteomes" id="UP000250642"/>
    </source>
</evidence>
<dbReference type="AlphaFoldDB" id="A0A329QZ78"/>
<accession>A0A329QZ78</accession>
<name>A0A329QZ78_9BACL</name>
<dbReference type="SUPFAM" id="SSF53067">
    <property type="entry name" value="Actin-like ATPase domain"/>
    <property type="match status" value="1"/>
</dbReference>
<protein>
    <submittedName>
        <fullName evidence="2">ATPase</fullName>
    </submittedName>
</protein>
<evidence type="ECO:0000313" key="2">
    <source>
        <dbReference type="EMBL" id="RAW17099.1"/>
    </source>
</evidence>
<dbReference type="Gene3D" id="3.30.420.40">
    <property type="match status" value="2"/>
</dbReference>
<dbReference type="Proteomes" id="UP000250642">
    <property type="component" value="Unassembled WGS sequence"/>
</dbReference>
<comment type="caution">
    <text evidence="2">The sequence shown here is derived from an EMBL/GenBank/DDBJ whole genome shotgun (WGS) entry which is preliminary data.</text>
</comment>
<reference evidence="2 3" key="1">
    <citation type="submission" date="2018-04" db="EMBL/GenBank/DDBJ databases">
        <title>Paenibacillus taichungensis Genome sequencing and assembly.</title>
        <authorList>
            <person name="Xu J."/>
            <person name="Rensing C."/>
            <person name="Mazhar H.S."/>
        </authorList>
    </citation>
    <scope>NUCLEOTIDE SEQUENCE [LARGE SCALE GENOMIC DNA]</scope>
    <source>
        <strain evidence="2 3">NC1</strain>
    </source>
</reference>
<feature type="domain" description="ATPase BadF/BadG/BcrA/BcrD type" evidence="1">
    <location>
        <begin position="6"/>
        <end position="134"/>
    </location>
</feature>
<organism evidence="2 3">
    <name type="scientific">Paenibacillus taichungensis</name>
    <dbReference type="NCBI Taxonomy" id="484184"/>
    <lineage>
        <taxon>Bacteria</taxon>
        <taxon>Bacillati</taxon>
        <taxon>Bacillota</taxon>
        <taxon>Bacilli</taxon>
        <taxon>Bacillales</taxon>
        <taxon>Paenibacillaceae</taxon>
        <taxon>Paenibacillus</taxon>
    </lineage>
</organism>
<dbReference type="RefSeq" id="WP_113052687.1">
    <property type="nucleotide sequence ID" value="NZ_QEVW01000005.1"/>
</dbReference>
<gene>
    <name evidence="2" type="ORF">DC345_08360</name>
</gene>
<dbReference type="EMBL" id="QEVW01000005">
    <property type="protein sequence ID" value="RAW17099.1"/>
    <property type="molecule type" value="Genomic_DNA"/>
</dbReference>
<dbReference type="PANTHER" id="PTHR43190">
    <property type="entry name" value="N-ACETYL-D-GLUCOSAMINE KINASE"/>
    <property type="match status" value="1"/>
</dbReference>
<dbReference type="Pfam" id="PF01869">
    <property type="entry name" value="BcrAD_BadFG"/>
    <property type="match status" value="1"/>
</dbReference>
<dbReference type="InterPro" id="IPR002731">
    <property type="entry name" value="ATPase_BadF"/>
</dbReference>
<dbReference type="InterPro" id="IPR043129">
    <property type="entry name" value="ATPase_NBD"/>
</dbReference>
<proteinExistence type="predicted"/>
<dbReference type="PANTHER" id="PTHR43190:SF3">
    <property type="entry name" value="N-ACETYL-D-GLUCOSAMINE KINASE"/>
    <property type="match status" value="1"/>
</dbReference>
<sequence>MSTYVIGMDGGGSHTRVAVADENGKVLSYVQKGGCNRYHDANAEQHVLEGIAEAIRGAGLEVDQIASIQAGMAGLDRPEDTVWAEALLAQTGILGRISAVNDTHIAHTAAFGGEPGIVAIGGTGSLILGKTEQGTWIRNDQFGHYAPTAARFLAYDAVHSILAGRYGPQDQPWIERILAYWKVNSIPELAALGASGFADSRQAINRIFGQMAPLVTEAAVENIPLAVRVCDSAADTAVVGILMLASCFKDQQVPMTLTGSCLSTPYMVEAVRKGLDAAYKPGGQQIHYITSHVPAVGGALLDAYHLAGIQVSERITSELQSELKRHTT</sequence>